<dbReference type="Proteomes" id="UP000029879">
    <property type="component" value="Unassembled WGS sequence"/>
</dbReference>
<dbReference type="AlphaFoldDB" id="A0AB34PBU2"/>
<evidence type="ECO:0000313" key="1">
    <source>
        <dbReference type="EMBL" id="KGK58959.1"/>
    </source>
</evidence>
<reference evidence="1 2" key="1">
    <citation type="submission" date="2014-10" db="EMBL/GenBank/DDBJ databases">
        <title>Genome sequence of a Xanthomonas strain that is pathogenic on beans.</title>
        <authorList>
            <person name="Aritua V."/>
            <person name="Sapp M."/>
            <person name="Harrison J."/>
            <person name="Smith J."/>
            <person name="Studholme D."/>
        </authorList>
    </citation>
    <scope>NUCLEOTIDE SEQUENCE [LARGE SCALE GENOMIC DNA]</scope>
    <source>
        <strain evidence="1 2">Nyagatare</strain>
    </source>
</reference>
<evidence type="ECO:0008006" key="3">
    <source>
        <dbReference type="Google" id="ProtNLM"/>
    </source>
</evidence>
<accession>A0AB34PBU2</accession>
<proteinExistence type="predicted"/>
<protein>
    <recommendedName>
        <fullName evidence="3">Secreted protein</fullName>
    </recommendedName>
</protein>
<gene>
    <name evidence="1" type="ORF">NC00_04675</name>
</gene>
<comment type="caution">
    <text evidence="1">The sequence shown here is derived from an EMBL/GenBank/DDBJ whole genome shotgun (WGS) entry which is preliminary data.</text>
</comment>
<evidence type="ECO:0000313" key="2">
    <source>
        <dbReference type="Proteomes" id="UP000029879"/>
    </source>
</evidence>
<sequence>MPWCIAQRKAPLARVAAARPPAGPHHPGPPACAHGVLHLLRWHGHAAVQVGAPRWRRGTTPGTLTPPAPKELSCPSFFRIAPVARCCS</sequence>
<organism evidence="1 2">
    <name type="scientific">Xanthomonas cannabis pv. phaseoli</name>
    <dbReference type="NCBI Taxonomy" id="1885902"/>
    <lineage>
        <taxon>Bacteria</taxon>
        <taxon>Pseudomonadati</taxon>
        <taxon>Pseudomonadota</taxon>
        <taxon>Gammaproteobacteria</taxon>
        <taxon>Lysobacterales</taxon>
        <taxon>Lysobacteraceae</taxon>
        <taxon>Xanthomonas</taxon>
    </lineage>
</organism>
<name>A0AB34PBU2_9XANT</name>
<dbReference type="EMBL" id="JRQI01000011">
    <property type="protein sequence ID" value="KGK58959.1"/>
    <property type="molecule type" value="Genomic_DNA"/>
</dbReference>